<evidence type="ECO:0000256" key="1">
    <source>
        <dbReference type="ARBA" id="ARBA00022741"/>
    </source>
</evidence>
<gene>
    <name evidence="10" type="ORF">G7Y89_g6116</name>
</gene>
<feature type="compositionally biased region" description="Polar residues" evidence="8">
    <location>
        <begin position="1126"/>
        <end position="1138"/>
    </location>
</feature>
<evidence type="ECO:0000256" key="5">
    <source>
        <dbReference type="ARBA" id="ARBA00023125"/>
    </source>
</evidence>
<name>A0A8H4RL66_9HELO</name>
<dbReference type="InterPro" id="IPR007219">
    <property type="entry name" value="XnlR_reg_dom"/>
</dbReference>
<sequence length="1333" mass="146516">MNANHLQLPRSLKRSRTEEGQEDNILEPSQRKRGVFDKCTSSSLEASCTRLPTPVSNRGQTEECSTNHSESCEIQGHDRKGTDETFFEPPCHAGSEISDHTGDLPSNHICLGMILGARAAFIRGFSLDEEGFKSLLNKRNEDLPLVLTVEPEYCALQLQGSKVNIAVLDKRTTSTLQQVKSQFSAEFRAFKDDHSMSQTGKEPKHQHQAKVVHLLIDIFGSREKVRAIGTELSKARFYLQHPHSLPPSMEYENPHLFRSKNNKHEFGQFDQNDFVLNLPGPMMDAPKDEKKSTAIEQILQARIQSDEILEFEADIRVETKLLSHQKQALHFILQRESNNQSLSLWKRRDVRSGSCYEHEITGDRTLTVPASTGGGILADDMGLGKTLSMISAIVSSLEEANLHSQEPIGPNFPSELFKSKATLVLVPSSVLLDGWLTEMQSSTSTFTKTPKFTEITTPSTASIRMGQAPRMGGPMGLEPQAQSGDESAELVTKFGLGCEYIRERKKRGKASRKDLAQQAAAAAANGQKSPTGQSSDERSPTESRNESGGSATTSLTNDNSEFKRPQVQRSLSLNTTGLDNGSAREAMKGRLRAGSLESLTELPNGHQPHMVSRAEADQIESPASLNMNGYSSMHGYRSALNPHMMNGSGHPNFSAGQGSLPGYTDLPYAIQTQSPTHYPGNTPGPFRLGDSPLPGFPMGSDAASPGGWMSLPSPSNQYQQHVTQNFNSTLRYPVLEPLIPHLGNIIPLSLACDLLDLYFASSSSALMHPTSPYVLGYVFRKHSILHPTKPRQCTPALLASMLWVVAQTSDAAFLTAPPSSRARICQRLLELTVGLLKPLIHGPASGDASPNFSNTVVNGVALGGLGVSMPGSVEADGLNGETSAFGAAGTLDDVVTYIHLATVVSASEYKGASLRWWNAAWSLARELKLGRELPAHPETMSPQQPAEGVDDIDADGEADEHVQNGSGMITEEEREERRRIWWLLYTVDRHLALCYNRPLFLLDIECDGLLQPMDDTLWQAGEFYTGDSSIHITSPSGTPRIRRRGPNFECTGHSIFGYFLPLMTILGEIVDLYHAKNHPRFGVGFRSAQEWDDYASEIARQLDAYGQSLKDFEARHLGPQAEEQSENTMEGITSTTNPEHTDIGTPSVHSVHTASSHHVSEADIQTRIVVAYGTHVMHVLHILLAGKWDPISLLDDNDLWISSQSFINATGHAVSAAEAINNILEYDPGLEFMPFFFGVYLLQGSFLLLLIADKLQVEASPSVVKACETIVRAHEACVVTLNTEYQRNFRKVMRSALAQVRGRIPEDFGEQQLRRREVLSLYRWTGDGTGLAL</sequence>
<evidence type="ECO:0000256" key="4">
    <source>
        <dbReference type="ARBA" id="ARBA00023015"/>
    </source>
</evidence>
<keyword evidence="4" id="KW-0805">Transcription regulation</keyword>
<evidence type="ECO:0000313" key="10">
    <source>
        <dbReference type="EMBL" id="KAF4632015.1"/>
    </source>
</evidence>
<dbReference type="SUPFAM" id="SSF52540">
    <property type="entry name" value="P-loop containing nucleoside triphosphate hydrolases"/>
    <property type="match status" value="1"/>
</dbReference>
<keyword evidence="11" id="KW-1185">Reference proteome</keyword>
<feature type="domain" description="Xylanolytic transcriptional activator regulatory" evidence="9">
    <location>
        <begin position="913"/>
        <end position="1016"/>
    </location>
</feature>
<evidence type="ECO:0000256" key="7">
    <source>
        <dbReference type="ARBA" id="ARBA00023242"/>
    </source>
</evidence>
<dbReference type="GO" id="GO:0003677">
    <property type="term" value="F:DNA binding"/>
    <property type="evidence" value="ECO:0007669"/>
    <property type="project" value="UniProtKB-KW"/>
</dbReference>
<dbReference type="InterPro" id="IPR027417">
    <property type="entry name" value="P-loop_NTPase"/>
</dbReference>
<evidence type="ECO:0000256" key="2">
    <source>
        <dbReference type="ARBA" id="ARBA00022833"/>
    </source>
</evidence>
<dbReference type="InterPro" id="IPR000330">
    <property type="entry name" value="SNF2_N"/>
</dbReference>
<keyword evidence="6" id="KW-0804">Transcription</keyword>
<proteinExistence type="predicted"/>
<dbReference type="GO" id="GO:0008270">
    <property type="term" value="F:zinc ion binding"/>
    <property type="evidence" value="ECO:0007669"/>
    <property type="project" value="InterPro"/>
</dbReference>
<dbReference type="CDD" id="cd12148">
    <property type="entry name" value="fungal_TF_MHR"/>
    <property type="match status" value="1"/>
</dbReference>
<feature type="compositionally biased region" description="Basic and acidic residues" evidence="8">
    <location>
        <begin position="535"/>
        <end position="545"/>
    </location>
</feature>
<dbReference type="SMART" id="SM00906">
    <property type="entry name" value="Fungal_trans"/>
    <property type="match status" value="1"/>
</dbReference>
<reference evidence="10 11" key="1">
    <citation type="submission" date="2020-03" db="EMBL/GenBank/DDBJ databases">
        <title>Draft Genome Sequence of Cudoniella acicularis.</title>
        <authorList>
            <person name="Buettner E."/>
            <person name="Kellner H."/>
        </authorList>
    </citation>
    <scope>NUCLEOTIDE SEQUENCE [LARGE SCALE GENOMIC DNA]</scope>
    <source>
        <strain evidence="10 11">DSM 108380</strain>
    </source>
</reference>
<dbReference type="GO" id="GO:0006351">
    <property type="term" value="P:DNA-templated transcription"/>
    <property type="evidence" value="ECO:0007669"/>
    <property type="project" value="InterPro"/>
</dbReference>
<keyword evidence="5" id="KW-0238">DNA-binding</keyword>
<feature type="region of interest" description="Disordered" evidence="8">
    <location>
        <begin position="1"/>
        <end position="32"/>
    </location>
</feature>
<organism evidence="10 11">
    <name type="scientific">Cudoniella acicularis</name>
    <dbReference type="NCBI Taxonomy" id="354080"/>
    <lineage>
        <taxon>Eukaryota</taxon>
        <taxon>Fungi</taxon>
        <taxon>Dikarya</taxon>
        <taxon>Ascomycota</taxon>
        <taxon>Pezizomycotina</taxon>
        <taxon>Leotiomycetes</taxon>
        <taxon>Helotiales</taxon>
        <taxon>Tricladiaceae</taxon>
        <taxon>Cudoniella</taxon>
    </lineage>
</organism>
<evidence type="ECO:0000256" key="3">
    <source>
        <dbReference type="ARBA" id="ARBA00022840"/>
    </source>
</evidence>
<dbReference type="PANTHER" id="PTHR47663">
    <property type="entry name" value="XYLANOLYTIC TRANSCRIPTIONAL ACTIVATOR XLNR-RELATED"/>
    <property type="match status" value="1"/>
</dbReference>
<dbReference type="InterPro" id="IPR051439">
    <property type="entry name" value="XlnR/Xlr1"/>
</dbReference>
<feature type="region of interest" description="Disordered" evidence="8">
    <location>
        <begin position="1120"/>
        <end position="1141"/>
    </location>
</feature>
<evidence type="ECO:0000256" key="6">
    <source>
        <dbReference type="ARBA" id="ARBA00023163"/>
    </source>
</evidence>
<dbReference type="OrthoDB" id="5365785at2759"/>
<feature type="compositionally biased region" description="Polar residues" evidence="8">
    <location>
        <begin position="546"/>
        <end position="559"/>
    </location>
</feature>
<evidence type="ECO:0000259" key="9">
    <source>
        <dbReference type="SMART" id="SM00906"/>
    </source>
</evidence>
<keyword evidence="3" id="KW-0067">ATP-binding</keyword>
<accession>A0A8H4RL66</accession>
<dbReference type="GO" id="GO:0005524">
    <property type="term" value="F:ATP binding"/>
    <property type="evidence" value="ECO:0007669"/>
    <property type="project" value="InterPro"/>
</dbReference>
<dbReference type="InterPro" id="IPR038718">
    <property type="entry name" value="SNF2-like_sf"/>
</dbReference>
<keyword evidence="1" id="KW-0547">Nucleotide-binding</keyword>
<keyword evidence="7" id="KW-0539">Nucleus</keyword>
<evidence type="ECO:0000313" key="11">
    <source>
        <dbReference type="Proteomes" id="UP000566819"/>
    </source>
</evidence>
<evidence type="ECO:0000256" key="8">
    <source>
        <dbReference type="SAM" id="MobiDB-lite"/>
    </source>
</evidence>
<dbReference type="Pfam" id="PF04082">
    <property type="entry name" value="Fungal_trans"/>
    <property type="match status" value="1"/>
</dbReference>
<dbReference type="PANTHER" id="PTHR47663:SF1">
    <property type="entry name" value="XYLANOLYTIC TRANSCRIPTIONAL ACTIVATOR XLNR-RELATED"/>
    <property type="match status" value="1"/>
</dbReference>
<dbReference type="Gene3D" id="3.40.50.10810">
    <property type="entry name" value="Tandem AAA-ATPase domain"/>
    <property type="match status" value="1"/>
</dbReference>
<protein>
    <recommendedName>
        <fullName evidence="9">Xylanolytic transcriptional activator regulatory domain-containing protein</fullName>
    </recommendedName>
</protein>
<feature type="region of interest" description="Disordered" evidence="8">
    <location>
        <begin position="506"/>
        <end position="583"/>
    </location>
</feature>
<dbReference type="Proteomes" id="UP000566819">
    <property type="component" value="Unassembled WGS sequence"/>
</dbReference>
<keyword evidence="2" id="KW-0862">Zinc</keyword>
<dbReference type="Pfam" id="PF00176">
    <property type="entry name" value="SNF2-rel_dom"/>
    <property type="match status" value="1"/>
</dbReference>
<feature type="compositionally biased region" description="Polar residues" evidence="8">
    <location>
        <begin position="567"/>
        <end position="579"/>
    </location>
</feature>
<dbReference type="EMBL" id="JAAMPI010000388">
    <property type="protein sequence ID" value="KAF4632015.1"/>
    <property type="molecule type" value="Genomic_DNA"/>
</dbReference>
<comment type="caution">
    <text evidence="10">The sequence shown here is derived from an EMBL/GenBank/DDBJ whole genome shotgun (WGS) entry which is preliminary data.</text>
</comment>